<dbReference type="EMBL" id="GACK01007798">
    <property type="protein sequence ID" value="JAA57236.1"/>
    <property type="molecule type" value="mRNA"/>
</dbReference>
<feature type="region of interest" description="Disordered" evidence="1">
    <location>
        <begin position="1178"/>
        <end position="1205"/>
    </location>
</feature>
<feature type="region of interest" description="Disordered" evidence="1">
    <location>
        <begin position="942"/>
        <end position="979"/>
    </location>
</feature>
<feature type="compositionally biased region" description="Polar residues" evidence="1">
    <location>
        <begin position="3088"/>
        <end position="3098"/>
    </location>
</feature>
<evidence type="ECO:0000256" key="1">
    <source>
        <dbReference type="SAM" id="MobiDB-lite"/>
    </source>
</evidence>
<feature type="region of interest" description="Disordered" evidence="1">
    <location>
        <begin position="3084"/>
        <end position="3123"/>
    </location>
</feature>
<protein>
    <submittedName>
        <fullName evidence="2">Putative mucin-17</fullName>
    </submittedName>
</protein>
<feature type="region of interest" description="Disordered" evidence="1">
    <location>
        <begin position="402"/>
        <end position="432"/>
    </location>
</feature>
<feature type="region of interest" description="Disordered" evidence="1">
    <location>
        <begin position="1030"/>
        <end position="1055"/>
    </location>
</feature>
<feature type="region of interest" description="Disordered" evidence="1">
    <location>
        <begin position="1"/>
        <end position="29"/>
    </location>
</feature>
<feature type="region of interest" description="Disordered" evidence="1">
    <location>
        <begin position="1342"/>
        <end position="1389"/>
    </location>
</feature>
<feature type="region of interest" description="Disordered" evidence="1">
    <location>
        <begin position="610"/>
        <end position="638"/>
    </location>
</feature>
<feature type="compositionally biased region" description="Polar residues" evidence="1">
    <location>
        <begin position="404"/>
        <end position="418"/>
    </location>
</feature>
<name>L7LYT9_RHIPC</name>
<feature type="region of interest" description="Disordered" evidence="1">
    <location>
        <begin position="3161"/>
        <end position="3180"/>
    </location>
</feature>
<sequence>MSTIDVGTSSEHEKSSEVIGESDQPLSPLPKFQLNLHITNEQSHNNMKSFPELSTHTAETTSAVKNGDTGSVYKLPPLETSLKPLVYVKDGGVSPNTGAYPSDIRLRASTSVSSAITSNNILSSNPTGTGNEPTASRRHEIYKTAIYNSPEHTTLSKKIFESGFTEFNTKYAGQTSKTASSAKTNSYLTGSGLTTITPLSSTKRWPNKPPQVSENIFPKPQSGAEARAHYLNFNSKLLSSSKYQGQYSQGSASQVSKINDEFSSPIGSPANYNKPFRAHFSQEGLSTYARLRSAFNPPNARPHATHKSIFTTTQNEAGTFVHPEKLTTDLSLRSARQDIGAKNLESYLSENKSNLSPPIHLPTEKDADQAMKVVYSESSWPIENTYNALETTRKKGISAHLARQPSTALPHQAPSLTESAPFPGPFSSGINNEALSHQLSRNEKKSHVAVSEPSTALLTPEESFLSNYRAVKDKFNMSMSTNESVLFPTHTFEVNFEHPPHIKSSLGKEKFYHPSGTETLRPNMANTGVQVETTAIPENRHERQRLSTNFTTASLPSQWRRLISESAHLRFEKTSLHENAEGQRTKLLAETKTSSTLQNIPIIGNVATLNRPPTPNWKQSKRGSFKTEPKGNAVSGIAPSLDKVPDFIPTVNTTSKLSKERPAVLAEEISAPRMRVLSTTRTLLMRESKERASRQPPSPNVARTKKASFEEVRKSTAHPSMTPPYLEAPRLGPAVKYLAELPKQQSSLPVKEKVSPTLNVLPARQVFVKKANKAIEVKPPAPNFEQKQSISLEGERKRPTKPQMAPSLVKGKTFISAMEAATEPRNRLYAVSPNEENTPGLSLPPSKPTIPTQAGNVAMKIQLLSPQNEPTKMVPPMGEVKRITKQPMASSLPKMETETPIAKSAEEFKKASSGVHAKEISTPVLNVPASTLRVSLQRSHVEMKAQPPSPKAEPAKNISFKGELKGTTESATAPSSPTIERFTPALTSASELAKTPSATQANKITTPVLNVRPPAPRIPPLGGNVEMKGQLPSPKPAPAKSTSFEGELKRTTKPAAAQSLPTIETMIPGVKSASELPKTPSAVQASKITAEVLNIPPSTPRIPIQAGNVEMKVQPPSPKPAQAKSMSFEGDLKRNTEYSTTAPLPTTATLTPAVKSAPEFPKTPSAVLASERTTKVFNVPPSTPRIPTQAGNLEMKVKPPSPVPGQAKTIPFEGELKGSTKSAMVPSFPTIAALPPGVKPAPKLPKTPPAVQTSEITTKVLNVPPLSLRIPPQAGNVEMKVQPPSLKPGQAKNISFEGELKGTRKSAMAPTFPTIAAFPPGAKPAPKLPKSPLAVEPNEITTPVLNVPPSAPRVPTQGGYVEKKVQPPSRNAGPAKSAPFESELKSTKKAASLPSIPTIETLTPAVKSAPQVPNMPSAVRTNEITASVLNFPPSTPRVRTHGGNREIKVQQSSRKAEPVKNIILKGQLKRTTEAATSPTLLTNETLTPAVKSAPEPPKTPSSVQAIAIIAPSLNMPPLTPRVSLQGGNVEMKEQPPSPKGELGRSISFEGELKGPTIQPIPQSLPTVKSTPIMKSAVKLQKSLSAVHAKEITTPAINIPPSTPWVPTQGINVEMKVQPPSPKPEPAKSMSFQGELKGTIESAMAPSLPTIARLTPAVKSAPHIITPVLNVPPSTLRVPMQGGNVEKKVQPPLRKAGLGTSINFEGELKSTTTPASALSIPTIETLTPAVKSAPELPQKPSAVRANGITTPVFNVPPSTPRVRTQGGNLEIKVQQPSRKAEPVKNIIFKGELNRTTEAAMTPTLPMNEALNPAAKSVPESPKPPSSVQASEISTPVLNVPLSTPRAPTQGGNVEMKVQLSSPKAEAVKNITLEREIKRTIGTAAAPSLRTIETMTAAVKSAPELLKTPSAVQASGVTQRTLNVAPSTSRVPTQGGNVEMKGQLLSPKAEPVKSVPLEAELKGTTESVTARPLSTIKTFTTAGESAPKLPATPFAVQANKTTTPALNVPPSTARTLAQVLNVALKVRSPSPKAERAKSMSFKGKLKATTESATAPSLPTIATLTPAVKSAPELLRTPSVVKGGEITVPILNVQPSTSTLPTRAGSVEIKVQPSSLKAEAAKSITFEGKLNRITEPATAPSLQKIKTLTPGVKSAPKLSNTPPAVHPNEITTPVLNIFPSIPKVPTQEVNVAVKIHTPSPIDKETKSLPTEGELKRTIGPAMAPSFPKVETLLTTAVISRAQLPKTPSGAQAHEIATSILNVPPSKPRVTKKEGNVAIKIHPPSLELQQKKSASFEGRLKAIAKAATAPSLPTIQSVSPTEKSPAELPKTPAVVHVSELTTPVFNARPSTPRVPMEGGNVLLKIHPPTPKLQEKKSVSFQGRFNAIPEAAVAPSLPMIQSVTPAKKSAAQLPKTSSVVNVSELTTPVLNARTSTPRAPTKGGNASLKIHPPIPKLEQKKSASLDGRLKAIAKAAATLSLPAIQPVTSAKKSQAELPKAPAVVHVSEITTPALNARPSTQRVPMEGGNVKLNIRPPTSKLEKNKSVSFEDRVKAIAKAAAAPSLPTIQSVSPTEKSPEELPNNPAVVHVNEITSPVLNVQSSTPRVPLVGGHVRLKLHPPSPTLEQQSLSIDGKLNKQPAVLPNKVFVPGWKLRASAPIVPLQGVNVAMKIQPPSPKIEQPKSATFEGVLKAITKPATATSFRTIHTLTTAEQSVESLPKTPSAVHVSKITTPVLNRPTSAPILLMQGANVAMKIQPPSTKSEQLKSVSFEGTLKTVTKPAIAPSLRTIQRLTPAQKSPAELPETPSTAHTNKITSVFNVPPSTPGVAAQGGNVAVKILPPPPKVEHAKNAPSMGELNSITKQPTTPSHPTIESLTPVVTSAAELPRTSSTVHAEITTPGLNIPPSAPIVPMRAVNLATKILQPSPKTEQPKSVIFEGKLKRTTELATAPPHPTMESSIAGLKSVAELPKTVSAAHAHKISTPVISVPLSTPSATKKGSHIAIQMPPHSRKVVHAMNAPFGGMLNMTTQPALAPSLLKVEKLSHGWKSVSELAKQPSARFVKAVITPVLNMRSTTSKVLTLGGNEGARMQPPNANAAQTKSASLVVEPKRTREPAGGSSQVPKSGPAISAEHLAKEPSGRLVAKVNPIPTFPPTILPVFMKGGNAPRNMQPPAPKAPHPNNGPFEGEPMGSTESAINLSLHKARIFIPTTKSAAEIPKERSALLVKEITYPGVITPKLLGKAGIEVFKLQPPTPNVSQRTPVSVTASLNRSESRIGNGLTELEIARMHRKETNIVPGMSPHAANIFREKTALALPTQHVTHERLAASNAPINQNANLNVVMEPVTSSLLLSLTKPVEANFTSHSAEAPFTKSELAKKAHKQPSVSLLLQPGSITDSQAFNFFAKSRLIPHVGTYPQHAWHHIHNVGASNERLMPLNFLHRLAEIAALDAAVRNNADQGHLFYPTLRTISHIGHPMQAQSMLLETMRPVRGSPQLTTLIEQARSRNFINRRFGAADAKHLLLRGNIFYNTEPLRERNGLENYALFSTRGIRPSQQPSSVRSTTHFGGTLGALPSHKFSGLSPYLLKSRKTIQLPYFIHEHIPILPHRVPALVKSSINVLKRVYEFFNIKKPDERKSYSSNLINAQLFSRLYAPLPYWHSATFEHFLSQKVESGHDMKTRQKLTPFVPKASRNVRGFFLPLRTLPIRVPRIPLGNIVSSRISRASHFLPKTDFVLRYAHRPTAFAMHWLPKTFENLLSEEVESGHDLVRRRNFSPSVQNSAEYVTDSISPLRTYFQYSSRISRKATTTSRTSGVSHSPGNMKLDARKLYSSNIPEIQPVLPLLYAMQSPWYPRTVEHVLSQEGKNRKGLIIKRIFFPFIKNNGNDMGAHTSPLSTHSEYIP</sequence>
<organism evidence="2">
    <name type="scientific">Rhipicephalus pulchellus</name>
    <name type="common">Yellow backed tick</name>
    <name type="synonym">Dermacentor pulchellus</name>
    <dbReference type="NCBI Taxonomy" id="72859"/>
    <lineage>
        <taxon>Eukaryota</taxon>
        <taxon>Metazoa</taxon>
        <taxon>Ecdysozoa</taxon>
        <taxon>Arthropoda</taxon>
        <taxon>Chelicerata</taxon>
        <taxon>Arachnida</taxon>
        <taxon>Acari</taxon>
        <taxon>Parasitiformes</taxon>
        <taxon>Ixodida</taxon>
        <taxon>Ixodoidea</taxon>
        <taxon>Ixodidae</taxon>
        <taxon>Rhipicephalinae</taxon>
        <taxon>Rhipicephalus</taxon>
        <taxon>Rhipicephalus</taxon>
    </lineage>
</organism>
<proteinExistence type="evidence at transcript level"/>
<evidence type="ECO:0000313" key="2">
    <source>
        <dbReference type="EMBL" id="JAA57236.1"/>
    </source>
</evidence>
<reference evidence="2" key="1">
    <citation type="submission" date="2012-11" db="EMBL/GenBank/DDBJ databases">
        <authorList>
            <person name="Lucero-Rivera Y.E."/>
            <person name="Tovar-Ramirez D."/>
        </authorList>
    </citation>
    <scope>NUCLEOTIDE SEQUENCE</scope>
    <source>
        <tissue evidence="2">Salivary gland</tissue>
    </source>
</reference>
<feature type="region of interest" description="Disordered" evidence="1">
    <location>
        <begin position="687"/>
        <end position="726"/>
    </location>
</feature>
<feature type="region of interest" description="Disordered" evidence="1">
    <location>
        <begin position="778"/>
        <end position="804"/>
    </location>
</feature>
<feature type="compositionally biased region" description="Low complexity" evidence="1">
    <location>
        <begin position="967"/>
        <end position="978"/>
    </location>
</feature>
<feature type="region of interest" description="Disordered" evidence="1">
    <location>
        <begin position="2428"/>
        <end position="2447"/>
    </location>
</feature>
<accession>L7LYT9</accession>
<reference evidence="2" key="2">
    <citation type="journal article" date="2015" name="J. Proteomics">
        <title>Sexual differences in the sialomes of the zebra tick, Rhipicephalus pulchellus.</title>
        <authorList>
            <person name="Tan A.W."/>
            <person name="Francischetti I.M."/>
            <person name="Slovak M."/>
            <person name="Kini R.M."/>
            <person name="Ribeiro J.M."/>
        </authorList>
    </citation>
    <scope>NUCLEOTIDE SEQUENCE</scope>
    <source>
        <tissue evidence="2">Salivary gland</tissue>
    </source>
</reference>
<feature type="compositionally biased region" description="Polar residues" evidence="1">
    <location>
        <begin position="2852"/>
        <end position="2869"/>
    </location>
</feature>
<feature type="region of interest" description="Disordered" evidence="1">
    <location>
        <begin position="2844"/>
        <end position="2869"/>
    </location>
</feature>